<sequence>MQTSFWDNVRFGGGIGLNFGSGFFAGNLAPIGVYRFNEYVSTGVGLNFAYTSERNFYDSFVVGGSFLGFFNPIREIQISTEFQQSYVNRTFDANVPFTDEKYWVPAIFLGLGYTTNNVTVGIQYDLLYDRNRSIYADSWFPFVRVLF</sequence>
<gene>
    <name evidence="1" type="ORF">J4050_01920</name>
</gene>
<comment type="caution">
    <text evidence="1">The sequence shown here is derived from an EMBL/GenBank/DDBJ whole genome shotgun (WGS) entry which is preliminary data.</text>
</comment>
<evidence type="ECO:0000313" key="1">
    <source>
        <dbReference type="EMBL" id="MBO3115484.1"/>
    </source>
</evidence>
<dbReference type="Proteomes" id="UP000676776">
    <property type="component" value="Unassembled WGS sequence"/>
</dbReference>
<accession>A0ABS3SYD8</accession>
<protein>
    <submittedName>
        <fullName evidence="1">Alpha-ketoglutarate decarboxylase</fullName>
    </submittedName>
</protein>
<keyword evidence="2" id="KW-1185">Reference proteome</keyword>
<reference evidence="1 2" key="1">
    <citation type="submission" date="2021-03" db="EMBL/GenBank/DDBJ databases">
        <title>Winogradskyella sp. nov., isolated from costal sediment.</title>
        <authorList>
            <person name="Gao C."/>
        </authorList>
    </citation>
    <scope>NUCLEOTIDE SEQUENCE [LARGE SCALE GENOMIC DNA]</scope>
    <source>
        <strain evidence="1 2">DF17</strain>
    </source>
</reference>
<name>A0ABS3SYD8_9FLAO</name>
<evidence type="ECO:0000313" key="2">
    <source>
        <dbReference type="Proteomes" id="UP000676776"/>
    </source>
</evidence>
<proteinExistence type="predicted"/>
<organism evidence="1 2">
    <name type="scientific">Winogradskyella pelagia</name>
    <dbReference type="NCBI Taxonomy" id="2819984"/>
    <lineage>
        <taxon>Bacteria</taxon>
        <taxon>Pseudomonadati</taxon>
        <taxon>Bacteroidota</taxon>
        <taxon>Flavobacteriia</taxon>
        <taxon>Flavobacteriales</taxon>
        <taxon>Flavobacteriaceae</taxon>
        <taxon>Winogradskyella</taxon>
    </lineage>
</organism>
<dbReference type="EMBL" id="JAGEVF010000001">
    <property type="protein sequence ID" value="MBO3115484.1"/>
    <property type="molecule type" value="Genomic_DNA"/>
</dbReference>